<dbReference type="OrthoDB" id="2877966at2"/>
<organism evidence="1 2">
    <name type="scientific">Marinilactibacillus psychrotolerans</name>
    <dbReference type="NCBI Taxonomy" id="191770"/>
    <lineage>
        <taxon>Bacteria</taxon>
        <taxon>Bacillati</taxon>
        <taxon>Bacillota</taxon>
        <taxon>Bacilli</taxon>
        <taxon>Lactobacillales</taxon>
        <taxon>Carnobacteriaceae</taxon>
        <taxon>Marinilactibacillus</taxon>
    </lineage>
</organism>
<name>A0A5R9C458_9LACT</name>
<dbReference type="Proteomes" id="UP000307201">
    <property type="component" value="Unassembled WGS sequence"/>
</dbReference>
<proteinExistence type="predicted"/>
<comment type="caution">
    <text evidence="1">The sequence shown here is derived from an EMBL/GenBank/DDBJ whole genome shotgun (WGS) entry which is preliminary data.</text>
</comment>
<accession>A0A5R9C458</accession>
<sequence>MTKKEYDQLTELEKMFLRKEYENKFVKDTTWMRNAVLNAEANANRGKNKRFQELFPKTNKADIEYNEDAIKNITEIEKNNGKSWVDKIYKANGKNKPIPRGKE</sequence>
<evidence type="ECO:0000313" key="2">
    <source>
        <dbReference type="Proteomes" id="UP000307201"/>
    </source>
</evidence>
<dbReference type="AlphaFoldDB" id="A0A5R9C458"/>
<protein>
    <submittedName>
        <fullName evidence="1">Phenylalanine racemase</fullName>
    </submittedName>
</protein>
<gene>
    <name evidence="1" type="ORF">FEZ48_06150</name>
</gene>
<evidence type="ECO:0000313" key="1">
    <source>
        <dbReference type="EMBL" id="TLQ07630.1"/>
    </source>
</evidence>
<dbReference type="EMBL" id="VBTE01000015">
    <property type="protein sequence ID" value="TLQ07630.1"/>
    <property type="molecule type" value="Genomic_DNA"/>
</dbReference>
<reference evidence="1 2" key="1">
    <citation type="submission" date="2019-05" db="EMBL/GenBank/DDBJ databases">
        <title>The metagenome of a microbial culture collection derived from dairy environment covers the genomic content of the human microbiome.</title>
        <authorList>
            <person name="Roder T."/>
            <person name="Wuthrich D."/>
            <person name="Sattari Z."/>
            <person name="Von Ah U."/>
            <person name="Bar C."/>
            <person name="Ronchi F."/>
            <person name="Macpherson A.J."/>
            <person name="Ganal-Vonarburg S.C."/>
            <person name="Bruggmann R."/>
            <person name="Vergeres G."/>
        </authorList>
    </citation>
    <scope>NUCLEOTIDE SEQUENCE [LARGE SCALE GENOMIC DNA]</scope>
    <source>
        <strain evidence="1 2">FAM 24235</strain>
    </source>
</reference>